<reference evidence="7" key="1">
    <citation type="submission" date="2017-02" db="UniProtKB">
        <authorList>
            <consortium name="WormBaseParasite"/>
        </authorList>
    </citation>
    <scope>IDENTIFICATION</scope>
</reference>
<keyword evidence="4" id="KW-0418">Kinase</keyword>
<protein>
    <recommendedName>
        <fullName evidence="2">NAD(+) kinase</fullName>
        <ecNumber evidence="2">2.7.1.23</ecNumber>
    </recommendedName>
</protein>
<evidence type="ECO:0000256" key="6">
    <source>
        <dbReference type="ARBA" id="ARBA00023027"/>
    </source>
</evidence>
<dbReference type="GO" id="GO:0003951">
    <property type="term" value="F:NAD+ kinase activity"/>
    <property type="evidence" value="ECO:0007669"/>
    <property type="project" value="UniProtKB-EC"/>
</dbReference>
<dbReference type="InterPro" id="IPR016064">
    <property type="entry name" value="NAD/diacylglycerol_kinase_sf"/>
</dbReference>
<dbReference type="InterPro" id="IPR002504">
    <property type="entry name" value="NADK"/>
</dbReference>
<dbReference type="GO" id="GO:0005739">
    <property type="term" value="C:mitochondrion"/>
    <property type="evidence" value="ECO:0007669"/>
    <property type="project" value="TreeGrafter"/>
</dbReference>
<keyword evidence="6" id="KW-0520">NAD</keyword>
<dbReference type="Gene3D" id="3.40.50.10330">
    <property type="entry name" value="Probable inorganic polyphosphate/atp-NAD kinase, domain 1"/>
    <property type="match status" value="1"/>
</dbReference>
<dbReference type="GO" id="GO:0019674">
    <property type="term" value="P:NAD+ metabolic process"/>
    <property type="evidence" value="ECO:0007669"/>
    <property type="project" value="InterPro"/>
</dbReference>
<dbReference type="AlphaFoldDB" id="A0A0N4VK77"/>
<dbReference type="SUPFAM" id="SSF111331">
    <property type="entry name" value="NAD kinase/diacylglycerol kinase-like"/>
    <property type="match status" value="1"/>
</dbReference>
<dbReference type="InterPro" id="IPR017437">
    <property type="entry name" value="ATP-NAD_kinase_PpnK-typ_C"/>
</dbReference>
<accession>A0A0N4VK77</accession>
<evidence type="ECO:0000256" key="3">
    <source>
        <dbReference type="ARBA" id="ARBA00022679"/>
    </source>
</evidence>
<evidence type="ECO:0000256" key="5">
    <source>
        <dbReference type="ARBA" id="ARBA00022857"/>
    </source>
</evidence>
<dbReference type="WBParaSite" id="EVEC_0001125901-mRNA-1">
    <property type="protein sequence ID" value="EVEC_0001125901-mRNA-1"/>
    <property type="gene ID" value="EVEC_0001125901"/>
</dbReference>
<dbReference type="GO" id="GO:0006741">
    <property type="term" value="P:NADP+ biosynthetic process"/>
    <property type="evidence" value="ECO:0007669"/>
    <property type="project" value="InterPro"/>
</dbReference>
<dbReference type="Pfam" id="PF01513">
    <property type="entry name" value="NAD_kinase"/>
    <property type="match status" value="1"/>
</dbReference>
<keyword evidence="5" id="KW-0521">NADP</keyword>
<evidence type="ECO:0000256" key="4">
    <source>
        <dbReference type="ARBA" id="ARBA00022777"/>
    </source>
</evidence>
<name>A0A0N4VK77_ENTVE</name>
<evidence type="ECO:0000313" key="7">
    <source>
        <dbReference type="WBParaSite" id="EVEC_0001125901-mRNA-1"/>
    </source>
</evidence>
<dbReference type="Gene3D" id="2.60.200.30">
    <property type="entry name" value="Probable inorganic polyphosphate/atp-NAD kinase, domain 2"/>
    <property type="match status" value="1"/>
</dbReference>
<dbReference type="EC" id="2.7.1.23" evidence="2"/>
<sequence length="307" mass="34438">LQANLFRPKRVLLLAKTSRLDYERQKYSDITSDQFRAIVRSEGIEVRVVKREEYTEEAVAWADAVFTAGGDGTFLIAAAKVKDHKPVIGFNADPIRSEGHLCITRKKDLPLVANSLPGFLNGFFSLYRNEKFDPKVPVLALNDIFVGESHAARVSSYEIQIDDGAVLKQKSSGLVVSTGTGSTSWNYNINRVFEQDVSDLLRIMSSLGVPLNDTNKSFTQEICQRFNEKLVFKPQSPMLAYTIREPLVNVTYPENIKRGFASRIWIRSCCSDAHLVLDGGFSVPFNYGTEILLETHKEDALCTVMFV</sequence>
<dbReference type="InterPro" id="IPR017438">
    <property type="entry name" value="ATP-NAD_kinase_N"/>
</dbReference>
<evidence type="ECO:0000256" key="2">
    <source>
        <dbReference type="ARBA" id="ARBA00012120"/>
    </source>
</evidence>
<evidence type="ECO:0000256" key="1">
    <source>
        <dbReference type="ARBA" id="ARBA00010995"/>
    </source>
</evidence>
<comment type="similarity">
    <text evidence="1">Belongs to the NAD kinase family.</text>
</comment>
<organism evidence="7">
    <name type="scientific">Enterobius vermicularis</name>
    <name type="common">Human pinworm</name>
    <dbReference type="NCBI Taxonomy" id="51028"/>
    <lineage>
        <taxon>Eukaryota</taxon>
        <taxon>Metazoa</taxon>
        <taxon>Ecdysozoa</taxon>
        <taxon>Nematoda</taxon>
        <taxon>Chromadorea</taxon>
        <taxon>Rhabditida</taxon>
        <taxon>Spirurina</taxon>
        <taxon>Oxyuridomorpha</taxon>
        <taxon>Oxyuroidea</taxon>
        <taxon>Oxyuridae</taxon>
        <taxon>Enterobius</taxon>
    </lineage>
</organism>
<proteinExistence type="inferred from homology"/>
<dbReference type="PANTHER" id="PTHR13158:SF4">
    <property type="entry name" value="NAD(+) KINASE"/>
    <property type="match status" value="1"/>
</dbReference>
<dbReference type="PANTHER" id="PTHR13158">
    <property type="match status" value="1"/>
</dbReference>
<keyword evidence="3" id="KW-0808">Transferase</keyword>